<dbReference type="SUPFAM" id="SSF50630">
    <property type="entry name" value="Acid proteases"/>
    <property type="match status" value="1"/>
</dbReference>
<feature type="compositionally biased region" description="Basic and acidic residues" evidence="1">
    <location>
        <begin position="463"/>
        <end position="481"/>
    </location>
</feature>
<feature type="region of interest" description="Disordered" evidence="1">
    <location>
        <begin position="254"/>
        <end position="296"/>
    </location>
</feature>
<dbReference type="PANTHER" id="PTHR15503:SF22">
    <property type="entry name" value="TRANSPOSON TY3-I GAG POLYPROTEIN"/>
    <property type="match status" value="1"/>
</dbReference>
<feature type="region of interest" description="Disordered" evidence="1">
    <location>
        <begin position="56"/>
        <end position="81"/>
    </location>
</feature>
<evidence type="ECO:0000259" key="2">
    <source>
        <dbReference type="Pfam" id="PF03732"/>
    </source>
</evidence>
<dbReference type="CDD" id="cd00303">
    <property type="entry name" value="retropepsin_like"/>
    <property type="match status" value="1"/>
</dbReference>
<name>A0A7J6G5B5_CANSA</name>
<reference evidence="3 4" key="1">
    <citation type="journal article" date="2020" name="bioRxiv">
        <title>Sequence and annotation of 42 cannabis genomes reveals extensive copy number variation in cannabinoid synthesis and pathogen resistance genes.</title>
        <authorList>
            <person name="Mckernan K.J."/>
            <person name="Helbert Y."/>
            <person name="Kane L.T."/>
            <person name="Ebling H."/>
            <person name="Zhang L."/>
            <person name="Liu B."/>
            <person name="Eaton Z."/>
            <person name="Mclaughlin S."/>
            <person name="Kingan S."/>
            <person name="Baybayan P."/>
            <person name="Concepcion G."/>
            <person name="Jordan M."/>
            <person name="Riva A."/>
            <person name="Barbazuk W."/>
            <person name="Harkins T."/>
        </authorList>
    </citation>
    <scope>NUCLEOTIDE SEQUENCE [LARGE SCALE GENOMIC DNA]</scope>
    <source>
        <strain evidence="4">cv. Jamaican Lion 4</strain>
        <tissue evidence="3">Leaf</tissue>
    </source>
</reference>
<dbReference type="Pfam" id="PF03732">
    <property type="entry name" value="Retrotrans_gag"/>
    <property type="match status" value="1"/>
</dbReference>
<dbReference type="EMBL" id="JAATIP010000081">
    <property type="protein sequence ID" value="KAF4377290.1"/>
    <property type="molecule type" value="Genomic_DNA"/>
</dbReference>
<dbReference type="InterPro" id="IPR032567">
    <property type="entry name" value="RTL1-rel"/>
</dbReference>
<accession>A0A7J6G5B5</accession>
<dbReference type="Pfam" id="PF08284">
    <property type="entry name" value="RVP_2"/>
    <property type="match status" value="1"/>
</dbReference>
<evidence type="ECO:0000256" key="1">
    <source>
        <dbReference type="SAM" id="MobiDB-lite"/>
    </source>
</evidence>
<protein>
    <recommendedName>
        <fullName evidence="2">Retrotransposon gag domain-containing protein</fullName>
    </recommendedName>
</protein>
<feature type="compositionally biased region" description="Polar residues" evidence="1">
    <location>
        <begin position="256"/>
        <end position="276"/>
    </location>
</feature>
<proteinExistence type="predicted"/>
<feature type="compositionally biased region" description="Acidic residues" evidence="1">
    <location>
        <begin position="285"/>
        <end position="294"/>
    </location>
</feature>
<dbReference type="PANTHER" id="PTHR15503">
    <property type="entry name" value="LDOC1 RELATED"/>
    <property type="match status" value="1"/>
</dbReference>
<comment type="caution">
    <text evidence="3">The sequence shown here is derived from an EMBL/GenBank/DDBJ whole genome shotgun (WGS) entry which is preliminary data.</text>
</comment>
<dbReference type="InterPro" id="IPR021109">
    <property type="entry name" value="Peptidase_aspartic_dom_sf"/>
</dbReference>
<feature type="region of interest" description="Disordered" evidence="1">
    <location>
        <begin position="448"/>
        <end position="487"/>
    </location>
</feature>
<evidence type="ECO:0000313" key="3">
    <source>
        <dbReference type="EMBL" id="KAF4377290.1"/>
    </source>
</evidence>
<sequence length="499" mass="56816">MKNEEIAALLLDMKNSFKEYSDTQYEKFSKLLNQHCIKTEEKLSKLSLASTKVTFEPGSPGMMERTGTETGGSSGPRANWGSESREVNAIIKTLRVKVARFDGSNVEEWLYKINKFFDLHQVEPMLRLAVIPFHLEGIPSTWFQWMEKSGTFTDWDAFVRAVQLHFGASIYDDPLGRILKLVQVGWVEQYRAEFKELMTRISGVSEHLFLNFFVWGLKMEIQRELLMAKPTDLADAMAKAQLFEDRHDDLFGQTRGGSTHTSWSPRSIVTHRSATQGPPLSLEGDGGDGEDSPVDEVSLNSLSNSANPRIFRLMAKHKAKCLEVLIDTGSNNNFIQESLAGHLGLLCEDTKRFKVYMGNGNSLLCSKICRDVELILQGHQFVVDLYVLPIWGLDVVLGMQWLQTLGSCIHDHRALTMEFNWQGNVVKLAIYEQVDNWVREAAQLVKTTQENEGSQPKANINKGESEMEREKNSMAGREHVQRQRKRPSWLRDFMMTESR</sequence>
<evidence type="ECO:0000313" key="4">
    <source>
        <dbReference type="Proteomes" id="UP000525078"/>
    </source>
</evidence>
<feature type="domain" description="Retrotransposon gag" evidence="2">
    <location>
        <begin position="130"/>
        <end position="218"/>
    </location>
</feature>
<dbReference type="Gene3D" id="2.40.70.10">
    <property type="entry name" value="Acid Proteases"/>
    <property type="match status" value="1"/>
</dbReference>
<gene>
    <name evidence="3" type="ORF">F8388_012391</name>
</gene>
<dbReference type="InterPro" id="IPR005162">
    <property type="entry name" value="Retrotrans_gag_dom"/>
</dbReference>
<dbReference type="AlphaFoldDB" id="A0A7J6G5B5"/>
<dbReference type="Proteomes" id="UP000525078">
    <property type="component" value="Unassembled WGS sequence"/>
</dbReference>
<feature type="compositionally biased region" description="Polar residues" evidence="1">
    <location>
        <begin position="448"/>
        <end position="458"/>
    </location>
</feature>
<organism evidence="3 4">
    <name type="scientific">Cannabis sativa</name>
    <name type="common">Hemp</name>
    <name type="synonym">Marijuana</name>
    <dbReference type="NCBI Taxonomy" id="3483"/>
    <lineage>
        <taxon>Eukaryota</taxon>
        <taxon>Viridiplantae</taxon>
        <taxon>Streptophyta</taxon>
        <taxon>Embryophyta</taxon>
        <taxon>Tracheophyta</taxon>
        <taxon>Spermatophyta</taxon>
        <taxon>Magnoliopsida</taxon>
        <taxon>eudicotyledons</taxon>
        <taxon>Gunneridae</taxon>
        <taxon>Pentapetalae</taxon>
        <taxon>rosids</taxon>
        <taxon>fabids</taxon>
        <taxon>Rosales</taxon>
        <taxon>Cannabaceae</taxon>
        <taxon>Cannabis</taxon>
    </lineage>
</organism>